<dbReference type="EMBL" id="JAILXK010000002">
    <property type="protein sequence ID" value="MBY4637767.1"/>
    <property type="molecule type" value="Genomic_DNA"/>
</dbReference>
<feature type="chain" id="PRO_5045837020" description="DUF2147 domain-containing protein" evidence="1">
    <location>
        <begin position="21"/>
        <end position="138"/>
    </location>
</feature>
<proteinExistence type="predicted"/>
<sequence>MKLMGIAALAALTVPVAVSAQDLSLPADPVKAIEGKWTGPWNEWEINVRNGRVELTKGDPKTYSYLPVGTVLGVLNGNGKADGRAYRFSGSTCLHHSQGRGPSAYEVIPCGDYGAVLSVFANSYELRVSGLSFRRPKK</sequence>
<accession>A0ABS7MFF4</accession>
<feature type="signal peptide" evidence="1">
    <location>
        <begin position="1"/>
        <end position="20"/>
    </location>
</feature>
<keyword evidence="1" id="KW-0732">Signal</keyword>
<keyword evidence="3" id="KW-1185">Reference proteome</keyword>
<protein>
    <recommendedName>
        <fullName evidence="4">DUF2147 domain-containing protein</fullName>
    </recommendedName>
</protein>
<gene>
    <name evidence="2" type="ORF">K5P26_11525</name>
</gene>
<dbReference type="RefSeq" id="WP_201928152.1">
    <property type="nucleotide sequence ID" value="NZ_JAERPO010000002.1"/>
</dbReference>
<evidence type="ECO:0008006" key="4">
    <source>
        <dbReference type="Google" id="ProtNLM"/>
    </source>
</evidence>
<comment type="caution">
    <text evidence="2">The sequence shown here is derived from an EMBL/GenBank/DDBJ whole genome shotgun (WGS) entry which is preliminary data.</text>
</comment>
<evidence type="ECO:0000313" key="3">
    <source>
        <dbReference type="Proteomes" id="UP001166571"/>
    </source>
</evidence>
<dbReference type="Proteomes" id="UP001166571">
    <property type="component" value="Unassembled WGS sequence"/>
</dbReference>
<evidence type="ECO:0000256" key="1">
    <source>
        <dbReference type="SAM" id="SignalP"/>
    </source>
</evidence>
<evidence type="ECO:0000313" key="2">
    <source>
        <dbReference type="EMBL" id="MBY4637767.1"/>
    </source>
</evidence>
<organism evidence="2 3">
    <name type="scientific">Sphingopyxis jiangsuensis</name>
    <dbReference type="NCBI Taxonomy" id="2871171"/>
    <lineage>
        <taxon>Bacteria</taxon>
        <taxon>Pseudomonadati</taxon>
        <taxon>Pseudomonadota</taxon>
        <taxon>Alphaproteobacteria</taxon>
        <taxon>Sphingomonadales</taxon>
        <taxon>Sphingomonadaceae</taxon>
        <taxon>Sphingopyxis</taxon>
    </lineage>
</organism>
<name>A0ABS7MFF4_9SPHN</name>
<reference evidence="2" key="1">
    <citation type="submission" date="2021-08" db="EMBL/GenBank/DDBJ databases">
        <title>Sphingopyxis panaciterrulae sp. nov., isolated from the surface water of the Yellow Sea.</title>
        <authorList>
            <person name="Gao Z."/>
            <person name="Zhang D."/>
            <person name="Zhang A."/>
        </authorList>
    </citation>
    <scope>NUCLEOTIDE SEQUENCE</scope>
    <source>
        <strain evidence="2">XHP0097</strain>
    </source>
</reference>